<protein>
    <submittedName>
        <fullName evidence="1">Uncharacterized protein</fullName>
    </submittedName>
</protein>
<name>A0ABD3MRT8_9STRA</name>
<dbReference type="Proteomes" id="UP001530293">
    <property type="component" value="Unassembled WGS sequence"/>
</dbReference>
<keyword evidence="2" id="KW-1185">Reference proteome</keyword>
<evidence type="ECO:0000313" key="2">
    <source>
        <dbReference type="Proteomes" id="UP001530293"/>
    </source>
</evidence>
<proteinExistence type="predicted"/>
<comment type="caution">
    <text evidence="1">The sequence shown here is derived from an EMBL/GenBank/DDBJ whole genome shotgun (WGS) entry which is preliminary data.</text>
</comment>
<organism evidence="1 2">
    <name type="scientific">Discostella pseudostelligera</name>
    <dbReference type="NCBI Taxonomy" id="259834"/>
    <lineage>
        <taxon>Eukaryota</taxon>
        <taxon>Sar</taxon>
        <taxon>Stramenopiles</taxon>
        <taxon>Ochrophyta</taxon>
        <taxon>Bacillariophyta</taxon>
        <taxon>Coscinodiscophyceae</taxon>
        <taxon>Thalassiosirophycidae</taxon>
        <taxon>Stephanodiscales</taxon>
        <taxon>Stephanodiscaceae</taxon>
        <taxon>Discostella</taxon>
    </lineage>
</organism>
<dbReference type="EMBL" id="JALLBG020000082">
    <property type="protein sequence ID" value="KAL3766685.1"/>
    <property type="molecule type" value="Genomic_DNA"/>
</dbReference>
<accession>A0ABD3MRT8</accession>
<sequence>MRGLRKGLALVDTDRRAKRKSKSEMDCSRWTVGSDSEHNGAGFIDPDGRQQLLKSCLKVRTQLESLSKIDDERKVTTVPMPSSELRPVSETKLVSFESVEFRQYVLALSDNPSTTSGPPIGLGWNFIPEDTIRVDIDLYEQGCEGIRRRGRELAIPRDLRENLLREVGYTRSDMVNAIRSVQRDKKRRNVSFHQQKYDPIVERVESMKCCFRRLIY</sequence>
<gene>
    <name evidence="1" type="ORF">ACHAWU_003441</name>
</gene>
<dbReference type="AlphaFoldDB" id="A0ABD3MRT8"/>
<reference evidence="1 2" key="1">
    <citation type="submission" date="2024-10" db="EMBL/GenBank/DDBJ databases">
        <title>Updated reference genomes for cyclostephanoid diatoms.</title>
        <authorList>
            <person name="Roberts W.R."/>
            <person name="Alverson A.J."/>
        </authorList>
    </citation>
    <scope>NUCLEOTIDE SEQUENCE [LARGE SCALE GENOMIC DNA]</scope>
    <source>
        <strain evidence="1 2">AJA232-27</strain>
    </source>
</reference>
<evidence type="ECO:0000313" key="1">
    <source>
        <dbReference type="EMBL" id="KAL3766685.1"/>
    </source>
</evidence>